<keyword evidence="2" id="KW-1185">Reference proteome</keyword>
<dbReference type="OrthoDB" id="5422777at2759"/>
<reference evidence="2" key="1">
    <citation type="journal article" date="2018" name="Proc. Natl. Acad. Sci. U.S.A.">
        <title>Linking secondary metabolites to gene clusters through genome sequencing of six diverse Aspergillus species.</title>
        <authorList>
            <person name="Kaerboelling I."/>
            <person name="Vesth T.C."/>
            <person name="Frisvad J.C."/>
            <person name="Nybo J.L."/>
            <person name="Theobald S."/>
            <person name="Kuo A."/>
            <person name="Bowyer P."/>
            <person name="Matsuda Y."/>
            <person name="Mondo S."/>
            <person name="Lyhne E.K."/>
            <person name="Kogle M.E."/>
            <person name="Clum A."/>
            <person name="Lipzen A."/>
            <person name="Salamov A."/>
            <person name="Ngan C.Y."/>
            <person name="Daum C."/>
            <person name="Chiniquy J."/>
            <person name="Barry K."/>
            <person name="LaButti K."/>
            <person name="Haridas S."/>
            <person name="Simmons B.A."/>
            <person name="Magnuson J.K."/>
            <person name="Mortensen U.H."/>
            <person name="Larsen T.O."/>
            <person name="Grigoriev I.V."/>
            <person name="Baker S.E."/>
            <person name="Andersen M.R."/>
        </authorList>
    </citation>
    <scope>NUCLEOTIDE SEQUENCE [LARGE SCALE GENOMIC DNA]</scope>
    <source>
        <strain evidence="2">IBT 16806</strain>
    </source>
</reference>
<dbReference type="GeneID" id="36536809"/>
<accession>A0A2I1CPE8</accession>
<dbReference type="RefSeq" id="XP_024688101.1">
    <property type="nucleotide sequence ID" value="XM_024829483.1"/>
</dbReference>
<dbReference type="Proteomes" id="UP000234474">
    <property type="component" value="Unassembled WGS sequence"/>
</dbReference>
<organism evidence="1 2">
    <name type="scientific">Aspergillus novofumigatus (strain IBT 16806)</name>
    <dbReference type="NCBI Taxonomy" id="1392255"/>
    <lineage>
        <taxon>Eukaryota</taxon>
        <taxon>Fungi</taxon>
        <taxon>Dikarya</taxon>
        <taxon>Ascomycota</taxon>
        <taxon>Pezizomycotina</taxon>
        <taxon>Eurotiomycetes</taxon>
        <taxon>Eurotiomycetidae</taxon>
        <taxon>Eurotiales</taxon>
        <taxon>Aspergillaceae</taxon>
        <taxon>Aspergillus</taxon>
        <taxon>Aspergillus subgen. Fumigati</taxon>
    </lineage>
</organism>
<dbReference type="VEuPathDB" id="FungiDB:P174DRAFT_456939"/>
<dbReference type="AlphaFoldDB" id="A0A2I1CPE8"/>
<evidence type="ECO:0000313" key="1">
    <source>
        <dbReference type="EMBL" id="PKX99506.1"/>
    </source>
</evidence>
<gene>
    <name evidence="1" type="ORF">P174DRAFT_456939</name>
</gene>
<protein>
    <submittedName>
        <fullName evidence="1">Uncharacterized protein</fullName>
    </submittedName>
</protein>
<sequence>MIKTVQFGRLQLTGDGYNAMETVSRELARLSKHMADKVKALGKRWISAVITEGQKLLSCAESTKAELMKSQKPKCQLFFNPLEVLKLDSPARCERLRSLALNKMILWAAAFAPSKSMFNFVIKFLEPGNSIQWPAYIWEILDTLALEQPLCHSSDFKEFLTAFLVPHSKLDKLLKLHP</sequence>
<proteinExistence type="predicted"/>
<dbReference type="EMBL" id="MSZS01000001">
    <property type="protein sequence ID" value="PKX99506.1"/>
    <property type="molecule type" value="Genomic_DNA"/>
</dbReference>
<comment type="caution">
    <text evidence="1">The sequence shown here is derived from an EMBL/GenBank/DDBJ whole genome shotgun (WGS) entry which is preliminary data.</text>
</comment>
<evidence type="ECO:0000313" key="2">
    <source>
        <dbReference type="Proteomes" id="UP000234474"/>
    </source>
</evidence>
<name>A0A2I1CPE8_ASPN1</name>